<accession>A0ACB7YVK4</accession>
<name>A0ACB7YVK4_9ERIC</name>
<gene>
    <name evidence="1" type="ORF">Vadar_013765</name>
</gene>
<keyword evidence="2" id="KW-1185">Reference proteome</keyword>
<sequence length="79" mass="8818">MCLTAILNNITRAETVTDVTTIKGNEFEDYFLKRQQLKGICEKGFERPFPIQEESIPIALTGSDILARAKNETGKTALD</sequence>
<dbReference type="EMBL" id="CM037153">
    <property type="protein sequence ID" value="KAH7857536.1"/>
    <property type="molecule type" value="Genomic_DNA"/>
</dbReference>
<comment type="caution">
    <text evidence="1">The sequence shown here is derived from an EMBL/GenBank/DDBJ whole genome shotgun (WGS) entry which is preliminary data.</text>
</comment>
<evidence type="ECO:0000313" key="2">
    <source>
        <dbReference type="Proteomes" id="UP000828048"/>
    </source>
</evidence>
<organism evidence="1 2">
    <name type="scientific">Vaccinium darrowii</name>
    <dbReference type="NCBI Taxonomy" id="229202"/>
    <lineage>
        <taxon>Eukaryota</taxon>
        <taxon>Viridiplantae</taxon>
        <taxon>Streptophyta</taxon>
        <taxon>Embryophyta</taxon>
        <taxon>Tracheophyta</taxon>
        <taxon>Spermatophyta</taxon>
        <taxon>Magnoliopsida</taxon>
        <taxon>eudicotyledons</taxon>
        <taxon>Gunneridae</taxon>
        <taxon>Pentapetalae</taxon>
        <taxon>asterids</taxon>
        <taxon>Ericales</taxon>
        <taxon>Ericaceae</taxon>
        <taxon>Vaccinioideae</taxon>
        <taxon>Vaccinieae</taxon>
        <taxon>Vaccinium</taxon>
    </lineage>
</organism>
<evidence type="ECO:0000313" key="1">
    <source>
        <dbReference type="EMBL" id="KAH7857536.1"/>
    </source>
</evidence>
<protein>
    <submittedName>
        <fullName evidence="1">Uncharacterized protein</fullName>
    </submittedName>
</protein>
<dbReference type="Proteomes" id="UP000828048">
    <property type="component" value="Chromosome 3"/>
</dbReference>
<reference evidence="1 2" key="1">
    <citation type="journal article" date="2021" name="Hortic Res">
        <title>High-quality reference genome and annotation aids understanding of berry development for evergreen blueberry (Vaccinium darrowii).</title>
        <authorList>
            <person name="Yu J."/>
            <person name="Hulse-Kemp A.M."/>
            <person name="Babiker E."/>
            <person name="Staton M."/>
        </authorList>
    </citation>
    <scope>NUCLEOTIDE SEQUENCE [LARGE SCALE GENOMIC DNA]</scope>
    <source>
        <strain evidence="2">cv. NJ 8807/NJ 8810</strain>
        <tissue evidence="1">Young leaf</tissue>
    </source>
</reference>
<proteinExistence type="predicted"/>